<dbReference type="AlphaFoldDB" id="A0A2J7R574"/>
<name>A0A2J7R574_9NEOP</name>
<keyword evidence="2" id="KW-1185">Reference proteome</keyword>
<evidence type="ECO:0000313" key="1">
    <source>
        <dbReference type="EMBL" id="PNF35988.1"/>
    </source>
</evidence>
<reference evidence="1 2" key="1">
    <citation type="submission" date="2017-12" db="EMBL/GenBank/DDBJ databases">
        <title>Hemimetabolous genomes reveal molecular basis of termite eusociality.</title>
        <authorList>
            <person name="Harrison M.C."/>
            <person name="Jongepier E."/>
            <person name="Robertson H.M."/>
            <person name="Arning N."/>
            <person name="Bitard-Feildel T."/>
            <person name="Chao H."/>
            <person name="Childers C.P."/>
            <person name="Dinh H."/>
            <person name="Doddapaneni H."/>
            <person name="Dugan S."/>
            <person name="Gowin J."/>
            <person name="Greiner C."/>
            <person name="Han Y."/>
            <person name="Hu H."/>
            <person name="Hughes D.S.T."/>
            <person name="Huylmans A.-K."/>
            <person name="Kemena C."/>
            <person name="Kremer L.P.M."/>
            <person name="Lee S.L."/>
            <person name="Lopez-Ezquerra A."/>
            <person name="Mallet L."/>
            <person name="Monroy-Kuhn J.M."/>
            <person name="Moser A."/>
            <person name="Murali S.C."/>
            <person name="Muzny D.M."/>
            <person name="Otani S."/>
            <person name="Piulachs M.-D."/>
            <person name="Poelchau M."/>
            <person name="Qu J."/>
            <person name="Schaub F."/>
            <person name="Wada-Katsumata A."/>
            <person name="Worley K.C."/>
            <person name="Xie Q."/>
            <person name="Ylla G."/>
            <person name="Poulsen M."/>
            <person name="Gibbs R.A."/>
            <person name="Schal C."/>
            <person name="Richards S."/>
            <person name="Belles X."/>
            <person name="Korb J."/>
            <person name="Bornberg-Bauer E."/>
        </authorList>
    </citation>
    <scope>NUCLEOTIDE SEQUENCE [LARGE SCALE GENOMIC DNA]</scope>
    <source>
        <tissue evidence="1">Whole body</tissue>
    </source>
</reference>
<evidence type="ECO:0000313" key="2">
    <source>
        <dbReference type="Proteomes" id="UP000235965"/>
    </source>
</evidence>
<protein>
    <recommendedName>
        <fullName evidence="3">Endonuclease/exonuclease/phosphatase domain-containing protein</fullName>
    </recommendedName>
</protein>
<dbReference type="InParanoid" id="A0A2J7R574"/>
<comment type="caution">
    <text evidence="1">The sequence shown here is derived from an EMBL/GenBank/DDBJ whole genome shotgun (WGS) entry which is preliminary data.</text>
</comment>
<evidence type="ECO:0008006" key="3">
    <source>
        <dbReference type="Google" id="ProtNLM"/>
    </source>
</evidence>
<sequence>MKVIETNNLNHLSTGQPTYWPSDADKIPDLVDFCVTKSIPPNSIQADSCLDLSSDHSPVIIKLTSDIMERAKQPTLNNKCTNWDQFKRLVETNLDLKVPLKNGENIVEAVEHFNQAIQQAAWKSSPTIKHDK</sequence>
<proteinExistence type="predicted"/>
<gene>
    <name evidence="1" type="ORF">B7P43_G02290</name>
</gene>
<organism evidence="1 2">
    <name type="scientific">Cryptotermes secundus</name>
    <dbReference type="NCBI Taxonomy" id="105785"/>
    <lineage>
        <taxon>Eukaryota</taxon>
        <taxon>Metazoa</taxon>
        <taxon>Ecdysozoa</taxon>
        <taxon>Arthropoda</taxon>
        <taxon>Hexapoda</taxon>
        <taxon>Insecta</taxon>
        <taxon>Pterygota</taxon>
        <taxon>Neoptera</taxon>
        <taxon>Polyneoptera</taxon>
        <taxon>Dictyoptera</taxon>
        <taxon>Blattodea</taxon>
        <taxon>Blattoidea</taxon>
        <taxon>Termitoidae</taxon>
        <taxon>Kalotermitidae</taxon>
        <taxon>Cryptotermitinae</taxon>
        <taxon>Cryptotermes</taxon>
    </lineage>
</organism>
<dbReference type="Proteomes" id="UP000235965">
    <property type="component" value="Unassembled WGS sequence"/>
</dbReference>
<accession>A0A2J7R574</accession>
<dbReference type="EMBL" id="NEVH01007393">
    <property type="protein sequence ID" value="PNF35988.1"/>
    <property type="molecule type" value="Genomic_DNA"/>
</dbReference>